<dbReference type="GO" id="GO:0019433">
    <property type="term" value="P:triglyceride catabolic process"/>
    <property type="evidence" value="ECO:0007669"/>
    <property type="project" value="TreeGrafter"/>
</dbReference>
<dbReference type="RefSeq" id="XP_064853946.1">
    <property type="nucleotide sequence ID" value="XM_064997874.1"/>
</dbReference>
<dbReference type="Gene3D" id="3.40.50.720">
    <property type="entry name" value="NAD(P)-binding Rossmann-like Domain"/>
    <property type="match status" value="1"/>
</dbReference>
<organism evidence="4 5">
    <name type="scientific">Saccharomycopsis crataegensis</name>
    <dbReference type="NCBI Taxonomy" id="43959"/>
    <lineage>
        <taxon>Eukaryota</taxon>
        <taxon>Fungi</taxon>
        <taxon>Dikarya</taxon>
        <taxon>Ascomycota</taxon>
        <taxon>Saccharomycotina</taxon>
        <taxon>Saccharomycetes</taxon>
        <taxon>Saccharomycopsidaceae</taxon>
        <taxon>Saccharomycopsis</taxon>
    </lineage>
</organism>
<keyword evidence="2" id="KW-0521">NADP</keyword>
<evidence type="ECO:0000313" key="4">
    <source>
        <dbReference type="EMBL" id="GMM36950.1"/>
    </source>
</evidence>
<dbReference type="PANTHER" id="PTHR44169">
    <property type="entry name" value="NADPH-DEPENDENT 1-ACYLDIHYDROXYACETONE PHOSPHATE REDUCTASE"/>
    <property type="match status" value="1"/>
</dbReference>
<gene>
    <name evidence="4" type="ORF">DASC09_042750</name>
</gene>
<accession>A0AAV5QRN5</accession>
<name>A0AAV5QRN5_9ASCO</name>
<dbReference type="GO" id="GO:0006654">
    <property type="term" value="P:phosphatidic acid biosynthetic process"/>
    <property type="evidence" value="ECO:0007669"/>
    <property type="project" value="TreeGrafter"/>
</dbReference>
<dbReference type="InterPro" id="IPR036291">
    <property type="entry name" value="NAD(P)-bd_dom_sf"/>
</dbReference>
<keyword evidence="5" id="KW-1185">Reference proteome</keyword>
<dbReference type="InterPro" id="IPR002347">
    <property type="entry name" value="SDR_fam"/>
</dbReference>
<proteinExistence type="inferred from homology"/>
<dbReference type="InterPro" id="IPR020904">
    <property type="entry name" value="Sc_DH/Rdtase_CS"/>
</dbReference>
<dbReference type="AlphaFoldDB" id="A0AAV5QRN5"/>
<comment type="caution">
    <text evidence="4">The sequence shown here is derived from an EMBL/GenBank/DDBJ whole genome shotgun (WGS) entry which is preliminary data.</text>
</comment>
<evidence type="ECO:0000313" key="5">
    <source>
        <dbReference type="Proteomes" id="UP001360560"/>
    </source>
</evidence>
<evidence type="ECO:0000256" key="3">
    <source>
        <dbReference type="ARBA" id="ARBA00023002"/>
    </source>
</evidence>
<protein>
    <submittedName>
        <fullName evidence="4">Acylglycerone-phosphate reductase</fullName>
    </submittedName>
</protein>
<dbReference type="Proteomes" id="UP001360560">
    <property type="component" value="Unassembled WGS sequence"/>
</dbReference>
<reference evidence="4 5" key="1">
    <citation type="journal article" date="2023" name="Elife">
        <title>Identification of key yeast species and microbe-microbe interactions impacting larval growth of Drosophila in the wild.</title>
        <authorList>
            <person name="Mure A."/>
            <person name="Sugiura Y."/>
            <person name="Maeda R."/>
            <person name="Honda K."/>
            <person name="Sakurai N."/>
            <person name="Takahashi Y."/>
            <person name="Watada M."/>
            <person name="Katoh T."/>
            <person name="Gotoh A."/>
            <person name="Gotoh Y."/>
            <person name="Taniguchi I."/>
            <person name="Nakamura K."/>
            <person name="Hayashi T."/>
            <person name="Katayama T."/>
            <person name="Uemura T."/>
            <person name="Hattori Y."/>
        </authorList>
    </citation>
    <scope>NUCLEOTIDE SEQUENCE [LARGE SCALE GENOMIC DNA]</scope>
    <source>
        <strain evidence="4 5">SC-9</strain>
    </source>
</reference>
<dbReference type="GO" id="GO:0005811">
    <property type="term" value="C:lipid droplet"/>
    <property type="evidence" value="ECO:0007669"/>
    <property type="project" value="TreeGrafter"/>
</dbReference>
<evidence type="ECO:0000256" key="1">
    <source>
        <dbReference type="ARBA" id="ARBA00006484"/>
    </source>
</evidence>
<dbReference type="EMBL" id="BTFZ01000011">
    <property type="protein sequence ID" value="GMM36950.1"/>
    <property type="molecule type" value="Genomic_DNA"/>
</dbReference>
<sequence length="290" mass="32152">MSEQHSQLTALVTGASSGIGYWTAKELASRNIKVFACARRLEPMKPLEELGITIIKCDVTDAQEVQHMKSTISDATGGKLNILFNNAGSSCTFPAVDVTDEAALKCFQVNVLAPIRLSREFSPLVIKAKGLIAFTGSLAGIVPFPFASVYSASKAAIHQYCQVLHLEMKMFDVKVLNLITGGVKTNIADTRPLPENSIFNTEEGRASLIARQKMSANAKPQAPEVYAKNVVNDMLKFSPRIIDVHRGSNASILPWVIRWIPRWIVEMALLKKFKLYPVWSSFREKREKKD</sequence>
<keyword evidence="3" id="KW-0560">Oxidoreductase</keyword>
<dbReference type="Pfam" id="PF00106">
    <property type="entry name" value="adh_short"/>
    <property type="match status" value="1"/>
</dbReference>
<dbReference type="GO" id="GO:0005783">
    <property type="term" value="C:endoplasmic reticulum"/>
    <property type="evidence" value="ECO:0007669"/>
    <property type="project" value="TreeGrafter"/>
</dbReference>
<evidence type="ECO:0000256" key="2">
    <source>
        <dbReference type="ARBA" id="ARBA00022857"/>
    </source>
</evidence>
<dbReference type="GeneID" id="90074925"/>
<dbReference type="PRINTS" id="PR00081">
    <property type="entry name" value="GDHRDH"/>
</dbReference>
<dbReference type="PROSITE" id="PS00061">
    <property type="entry name" value="ADH_SHORT"/>
    <property type="match status" value="1"/>
</dbReference>
<dbReference type="GO" id="GO:0004806">
    <property type="term" value="F:triacylglycerol lipase activity"/>
    <property type="evidence" value="ECO:0007669"/>
    <property type="project" value="TreeGrafter"/>
</dbReference>
<dbReference type="GO" id="GO:0000140">
    <property type="term" value="F:acylglycerone-phosphate reductase (NADP+) activity"/>
    <property type="evidence" value="ECO:0007669"/>
    <property type="project" value="TreeGrafter"/>
</dbReference>
<dbReference type="PANTHER" id="PTHR44169:SF6">
    <property type="entry name" value="NADPH-DEPENDENT 1-ACYLDIHYDROXYACETONE PHOSPHATE REDUCTASE"/>
    <property type="match status" value="1"/>
</dbReference>
<dbReference type="SUPFAM" id="SSF51735">
    <property type="entry name" value="NAD(P)-binding Rossmann-fold domains"/>
    <property type="match status" value="1"/>
</dbReference>
<comment type="similarity">
    <text evidence="1">Belongs to the short-chain dehydrogenases/reductases (SDR) family.</text>
</comment>